<dbReference type="EMBL" id="FNIN01000007">
    <property type="protein sequence ID" value="SDN78431.1"/>
    <property type="molecule type" value="Genomic_DNA"/>
</dbReference>
<comment type="subcellular location">
    <subcellularLocation>
        <location evidence="1">Cell membrane</location>
        <topology evidence="1">Multi-pass membrane protein</topology>
    </subcellularLocation>
</comment>
<keyword evidence="9" id="KW-1185">Reference proteome</keyword>
<feature type="transmembrane region" description="Helical" evidence="7">
    <location>
        <begin position="124"/>
        <end position="147"/>
    </location>
</feature>
<sequence>MHISEGVLSLPVLITGWGITGIGLAIALKKLSPNEVPKMGILAAVFFVASLIHIPIGPSSAHLLLNGLVGILLGILALPTLFIGLLLQALLFQFGGITTLGANTAIMGLPAVMAGILFKLKPKPLWGGILAGLTVLTSAVLAGISLGGSGEEFISVAKLLVLAHIPIAGIEAVISYFIVVFILKTKPELLEQ</sequence>
<evidence type="ECO:0000313" key="8">
    <source>
        <dbReference type="EMBL" id="SDN78431.1"/>
    </source>
</evidence>
<evidence type="ECO:0000256" key="5">
    <source>
        <dbReference type="ARBA" id="ARBA00022989"/>
    </source>
</evidence>
<dbReference type="Gene3D" id="1.10.1760.20">
    <property type="match status" value="1"/>
</dbReference>
<keyword evidence="2" id="KW-0813">Transport</keyword>
<accession>A0A1H0E7Y5</accession>
<evidence type="ECO:0000256" key="3">
    <source>
        <dbReference type="ARBA" id="ARBA00022475"/>
    </source>
</evidence>
<name>A0A1H0E7Y5_9BACT</name>
<evidence type="ECO:0000256" key="1">
    <source>
        <dbReference type="ARBA" id="ARBA00004651"/>
    </source>
</evidence>
<feature type="transmembrane region" description="Helical" evidence="7">
    <location>
        <begin position="40"/>
        <end position="57"/>
    </location>
</feature>
<evidence type="ECO:0000256" key="2">
    <source>
        <dbReference type="ARBA" id="ARBA00022448"/>
    </source>
</evidence>
<evidence type="ECO:0000256" key="7">
    <source>
        <dbReference type="SAM" id="Phobius"/>
    </source>
</evidence>
<reference evidence="8 9" key="1">
    <citation type="submission" date="2016-10" db="EMBL/GenBank/DDBJ databases">
        <authorList>
            <person name="de Groot N.N."/>
        </authorList>
    </citation>
    <scope>NUCLEOTIDE SEQUENCE [LARGE SCALE GENOMIC DNA]</scope>
    <source>
        <strain evidence="8 9">DSM 15269</strain>
    </source>
</reference>
<evidence type="ECO:0000313" key="9">
    <source>
        <dbReference type="Proteomes" id="UP000199602"/>
    </source>
</evidence>
<evidence type="ECO:0000256" key="6">
    <source>
        <dbReference type="ARBA" id="ARBA00023136"/>
    </source>
</evidence>
<dbReference type="PANTHER" id="PTHR34229:SF1">
    <property type="entry name" value="METAL TRANSPORT PROTEIN HI_1621-RELATED"/>
    <property type="match status" value="1"/>
</dbReference>
<dbReference type="PANTHER" id="PTHR34229">
    <property type="entry name" value="METAL TRANSPORT PROTEIN HI_1621-RELATED"/>
    <property type="match status" value="1"/>
</dbReference>
<feature type="transmembrane region" description="Helical" evidence="7">
    <location>
        <begin position="159"/>
        <end position="183"/>
    </location>
</feature>
<dbReference type="NCBIfam" id="NF004905">
    <property type="entry name" value="PRK06265.1-5"/>
    <property type="match status" value="1"/>
</dbReference>
<dbReference type="Proteomes" id="UP000199602">
    <property type="component" value="Unassembled WGS sequence"/>
</dbReference>
<dbReference type="STRING" id="206665.SAMN04488516_10712"/>
<dbReference type="GO" id="GO:0000041">
    <property type="term" value="P:transition metal ion transport"/>
    <property type="evidence" value="ECO:0007669"/>
    <property type="project" value="InterPro"/>
</dbReference>
<feature type="transmembrane region" description="Helical" evidence="7">
    <location>
        <begin position="94"/>
        <end position="118"/>
    </location>
</feature>
<keyword evidence="4 7" id="KW-0812">Transmembrane</keyword>
<dbReference type="AlphaFoldDB" id="A0A1H0E7Y5"/>
<keyword evidence="5 7" id="KW-1133">Transmembrane helix</keyword>
<dbReference type="InterPro" id="IPR002751">
    <property type="entry name" value="CbiM/NikMN"/>
</dbReference>
<gene>
    <name evidence="8" type="ORF">SAMN04488516_10712</name>
</gene>
<protein>
    <submittedName>
        <fullName evidence="8">Cobalt/nickel transport system permease protein</fullName>
    </submittedName>
</protein>
<proteinExistence type="predicted"/>
<evidence type="ECO:0000256" key="4">
    <source>
        <dbReference type="ARBA" id="ARBA00022692"/>
    </source>
</evidence>
<dbReference type="Pfam" id="PF01891">
    <property type="entry name" value="CbiM"/>
    <property type="match status" value="1"/>
</dbReference>
<feature type="transmembrane region" description="Helical" evidence="7">
    <location>
        <begin position="6"/>
        <end position="28"/>
    </location>
</feature>
<dbReference type="RefSeq" id="WP_092065448.1">
    <property type="nucleotide sequence ID" value="NZ_FNIN01000007.1"/>
</dbReference>
<dbReference type="OrthoDB" id="9792317at2"/>
<feature type="transmembrane region" description="Helical" evidence="7">
    <location>
        <begin position="63"/>
        <end position="87"/>
    </location>
</feature>
<dbReference type="GO" id="GO:0005886">
    <property type="term" value="C:plasma membrane"/>
    <property type="evidence" value="ECO:0007669"/>
    <property type="project" value="UniProtKB-SubCell"/>
</dbReference>
<keyword evidence="3" id="KW-1003">Cell membrane</keyword>
<organism evidence="8 9">
    <name type="scientific">Desulfonauticus submarinus</name>
    <dbReference type="NCBI Taxonomy" id="206665"/>
    <lineage>
        <taxon>Bacteria</taxon>
        <taxon>Pseudomonadati</taxon>
        <taxon>Thermodesulfobacteriota</taxon>
        <taxon>Desulfovibrionia</taxon>
        <taxon>Desulfovibrionales</taxon>
        <taxon>Desulfonauticaceae</taxon>
        <taxon>Desulfonauticus</taxon>
    </lineage>
</organism>
<keyword evidence="6 7" id="KW-0472">Membrane</keyword>